<gene>
    <name evidence="2" type="ORF">N7469_004864</name>
</gene>
<evidence type="ECO:0000256" key="1">
    <source>
        <dbReference type="SAM" id="MobiDB-lite"/>
    </source>
</evidence>
<proteinExistence type="predicted"/>
<evidence type="ECO:0000313" key="3">
    <source>
        <dbReference type="Proteomes" id="UP001147733"/>
    </source>
</evidence>
<reference evidence="2" key="1">
    <citation type="submission" date="2022-11" db="EMBL/GenBank/DDBJ databases">
        <authorList>
            <person name="Petersen C."/>
        </authorList>
    </citation>
    <scope>NUCLEOTIDE SEQUENCE</scope>
    <source>
        <strain evidence="2">IBT 23319</strain>
    </source>
</reference>
<dbReference type="AlphaFoldDB" id="A0A9W9P586"/>
<dbReference type="GeneID" id="81382951"/>
<comment type="caution">
    <text evidence="2">The sequence shown here is derived from an EMBL/GenBank/DDBJ whole genome shotgun (WGS) entry which is preliminary data.</text>
</comment>
<feature type="region of interest" description="Disordered" evidence="1">
    <location>
        <begin position="34"/>
        <end position="62"/>
    </location>
</feature>
<sequence>MHNLLLPLSKLMVSSYSTNDSDRADYIRSIGKLNSDLTQSPPSSTGGSSLQPNFRRSRLSAARPRHVWPTGYQIDPVLQA</sequence>
<dbReference type="RefSeq" id="XP_056503196.1">
    <property type="nucleotide sequence ID" value="XM_056643784.1"/>
</dbReference>
<feature type="compositionally biased region" description="Low complexity" evidence="1">
    <location>
        <begin position="37"/>
        <end position="51"/>
    </location>
</feature>
<evidence type="ECO:0000313" key="2">
    <source>
        <dbReference type="EMBL" id="KAJ5235696.1"/>
    </source>
</evidence>
<keyword evidence="3" id="KW-1185">Reference proteome</keyword>
<organism evidence="2 3">
    <name type="scientific">Penicillium citrinum</name>
    <dbReference type="NCBI Taxonomy" id="5077"/>
    <lineage>
        <taxon>Eukaryota</taxon>
        <taxon>Fungi</taxon>
        <taxon>Dikarya</taxon>
        <taxon>Ascomycota</taxon>
        <taxon>Pezizomycotina</taxon>
        <taxon>Eurotiomycetes</taxon>
        <taxon>Eurotiomycetidae</taxon>
        <taxon>Eurotiales</taxon>
        <taxon>Aspergillaceae</taxon>
        <taxon>Penicillium</taxon>
    </lineage>
</organism>
<accession>A0A9W9P586</accession>
<reference evidence="2" key="2">
    <citation type="journal article" date="2023" name="IMA Fungus">
        <title>Comparative genomic study of the Penicillium genus elucidates a diverse pangenome and 15 lateral gene transfer events.</title>
        <authorList>
            <person name="Petersen C."/>
            <person name="Sorensen T."/>
            <person name="Nielsen M.R."/>
            <person name="Sondergaard T.E."/>
            <person name="Sorensen J.L."/>
            <person name="Fitzpatrick D.A."/>
            <person name="Frisvad J.C."/>
            <person name="Nielsen K.L."/>
        </authorList>
    </citation>
    <scope>NUCLEOTIDE SEQUENCE</scope>
    <source>
        <strain evidence="2">IBT 23319</strain>
    </source>
</reference>
<dbReference type="EMBL" id="JAPQKT010000003">
    <property type="protein sequence ID" value="KAJ5235696.1"/>
    <property type="molecule type" value="Genomic_DNA"/>
</dbReference>
<dbReference type="Proteomes" id="UP001147733">
    <property type="component" value="Unassembled WGS sequence"/>
</dbReference>
<protein>
    <submittedName>
        <fullName evidence="2">Uncharacterized protein</fullName>
    </submittedName>
</protein>
<name>A0A9W9P586_PENCI</name>